<evidence type="ECO:0000259" key="2">
    <source>
        <dbReference type="PROSITE" id="PS51278"/>
    </source>
</evidence>
<dbReference type="Pfam" id="PF13230">
    <property type="entry name" value="GATase_4"/>
    <property type="match status" value="1"/>
</dbReference>
<dbReference type="PROSITE" id="PS51278">
    <property type="entry name" value="GATASE_TYPE_2"/>
    <property type="match status" value="1"/>
</dbReference>
<proteinExistence type="predicted"/>
<dbReference type="RefSeq" id="WP_187555134.1">
    <property type="nucleotide sequence ID" value="NZ_CP060716.1"/>
</dbReference>
<protein>
    <submittedName>
        <fullName evidence="3">Class II glutamine amidotransferase</fullName>
    </submittedName>
</protein>
<dbReference type="InterPro" id="IPR029055">
    <property type="entry name" value="Ntn_hydrolases_N"/>
</dbReference>
<dbReference type="SUPFAM" id="SSF56235">
    <property type="entry name" value="N-terminal nucleophile aminohydrolases (Ntn hydrolases)"/>
    <property type="match status" value="1"/>
</dbReference>
<dbReference type="InterPro" id="IPR026869">
    <property type="entry name" value="EgtC-like"/>
</dbReference>
<keyword evidence="3" id="KW-0808">Transferase</keyword>
<keyword evidence="1 3" id="KW-0315">Glutamine amidotransferase</keyword>
<feature type="domain" description="Glutamine amidotransferase type-2" evidence="2">
    <location>
        <begin position="2"/>
        <end position="265"/>
    </location>
</feature>
<evidence type="ECO:0000256" key="1">
    <source>
        <dbReference type="ARBA" id="ARBA00022962"/>
    </source>
</evidence>
<dbReference type="EMBL" id="CP060716">
    <property type="protein sequence ID" value="QNN62665.1"/>
    <property type="molecule type" value="Genomic_DNA"/>
</dbReference>
<dbReference type="KEGG" id="ldn:H9L06_10625"/>
<dbReference type="GO" id="GO:0016740">
    <property type="term" value="F:transferase activity"/>
    <property type="evidence" value="ECO:0007669"/>
    <property type="project" value="UniProtKB-KW"/>
</dbReference>
<dbReference type="CDD" id="cd01908">
    <property type="entry name" value="YafJ"/>
    <property type="match status" value="1"/>
</dbReference>
<sequence>MCRLFGYVSHERTSPVKELGEEDFEEFTSLTRVHSDGWGMAWRDPETKRIEVRRSPLRADNDPEYAKLSTQLHSKAGFVHLRWATGNLAITQENTHPFLDDNMAFAHNGNIEPISQLEELLTADSMSRLRGATDSERYFQLIRQCVEATGDERQGVTQALRILMHHFPNASLNALLLTSTHLFAIHVNSRADSPQDKVRALFESPDAVPARHGNEYYAMDYRHDSSGFTVISSGITRTGWTAAATDAAAIIDLETRERERLDLIG</sequence>
<dbReference type="InterPro" id="IPR017932">
    <property type="entry name" value="GATase_2_dom"/>
</dbReference>
<evidence type="ECO:0000313" key="3">
    <source>
        <dbReference type="EMBL" id="QNN62665.1"/>
    </source>
</evidence>
<name>A0A7G9S490_9MICO</name>
<gene>
    <name evidence="3" type="ORF">H9L06_10625</name>
</gene>
<dbReference type="PANTHER" id="PTHR42824:SF1">
    <property type="entry name" value="GLUTAMINE AMIDOTRANSFERASE YAFJ-RELATED"/>
    <property type="match status" value="1"/>
</dbReference>
<organism evidence="3 4">
    <name type="scientific">Leucobacter denitrificans</name>
    <dbReference type="NCBI Taxonomy" id="683042"/>
    <lineage>
        <taxon>Bacteria</taxon>
        <taxon>Bacillati</taxon>
        <taxon>Actinomycetota</taxon>
        <taxon>Actinomycetes</taxon>
        <taxon>Micrococcales</taxon>
        <taxon>Microbacteriaceae</taxon>
        <taxon>Leucobacter</taxon>
    </lineage>
</organism>
<reference evidence="3 4" key="1">
    <citation type="submission" date="2020-08" db="EMBL/GenBank/DDBJ databases">
        <title>Genome sequence of Leucobacter denitrificans KACC 14055T.</title>
        <authorList>
            <person name="Hyun D.-W."/>
            <person name="Bae J.-W."/>
        </authorList>
    </citation>
    <scope>NUCLEOTIDE SEQUENCE [LARGE SCALE GENOMIC DNA]</scope>
    <source>
        <strain evidence="3 4">KACC 14055</strain>
    </source>
</reference>
<evidence type="ECO:0000313" key="4">
    <source>
        <dbReference type="Proteomes" id="UP000515934"/>
    </source>
</evidence>
<accession>A0A7G9S490</accession>
<dbReference type="Gene3D" id="3.60.20.10">
    <property type="entry name" value="Glutamine Phosphoribosylpyrophosphate, subunit 1, domain 1"/>
    <property type="match status" value="1"/>
</dbReference>
<keyword evidence="4" id="KW-1185">Reference proteome</keyword>
<dbReference type="PANTHER" id="PTHR42824">
    <property type="entry name" value="GLUTAMINE AMIDOTRANSFERASE"/>
    <property type="match status" value="1"/>
</dbReference>
<dbReference type="AlphaFoldDB" id="A0A7G9S490"/>
<dbReference type="Proteomes" id="UP000515934">
    <property type="component" value="Chromosome"/>
</dbReference>